<evidence type="ECO:0000259" key="2">
    <source>
        <dbReference type="Pfam" id="PF01965"/>
    </source>
</evidence>
<evidence type="ECO:0000313" key="4">
    <source>
        <dbReference type="Proteomes" id="UP000245507"/>
    </source>
</evidence>
<protein>
    <submittedName>
        <fullName evidence="3">Protease</fullName>
    </submittedName>
</protein>
<dbReference type="PROSITE" id="PS51276">
    <property type="entry name" value="PEPTIDASE_C56_PFPI"/>
    <property type="match status" value="1"/>
</dbReference>
<dbReference type="Pfam" id="PF01965">
    <property type="entry name" value="DJ-1_PfpI"/>
    <property type="match status" value="1"/>
</dbReference>
<dbReference type="RefSeq" id="WP_109693524.1">
    <property type="nucleotide sequence ID" value="NZ_QGDD01000003.1"/>
</dbReference>
<feature type="domain" description="DJ-1/PfpI" evidence="2">
    <location>
        <begin position="2"/>
        <end position="170"/>
    </location>
</feature>
<organism evidence="3 4">
    <name type="scientific">Nocardioides silvaticus</name>
    <dbReference type="NCBI Taxonomy" id="2201891"/>
    <lineage>
        <taxon>Bacteria</taxon>
        <taxon>Bacillati</taxon>
        <taxon>Actinomycetota</taxon>
        <taxon>Actinomycetes</taxon>
        <taxon>Propionibacteriales</taxon>
        <taxon>Nocardioidaceae</taxon>
        <taxon>Nocardioides</taxon>
    </lineage>
</organism>
<name>A0A316TFX4_9ACTN</name>
<dbReference type="SUPFAM" id="SSF52317">
    <property type="entry name" value="Class I glutamine amidotransferase-like"/>
    <property type="match status" value="1"/>
</dbReference>
<dbReference type="GO" id="GO:0008233">
    <property type="term" value="F:peptidase activity"/>
    <property type="evidence" value="ECO:0007669"/>
    <property type="project" value="UniProtKB-KW"/>
</dbReference>
<dbReference type="PANTHER" id="PTHR42733">
    <property type="entry name" value="DJ-1 PROTEIN"/>
    <property type="match status" value="1"/>
</dbReference>
<dbReference type="EMBL" id="QGDD01000003">
    <property type="protein sequence ID" value="PWN03433.1"/>
    <property type="molecule type" value="Genomic_DNA"/>
</dbReference>
<dbReference type="AlphaFoldDB" id="A0A316TFX4"/>
<keyword evidence="4" id="KW-1185">Reference proteome</keyword>
<dbReference type="Gene3D" id="3.40.50.880">
    <property type="match status" value="1"/>
</dbReference>
<keyword evidence="3" id="KW-0378">Hydrolase</keyword>
<comment type="caution">
    <text evidence="3">The sequence shown here is derived from an EMBL/GenBank/DDBJ whole genome shotgun (WGS) entry which is preliminary data.</text>
</comment>
<dbReference type="NCBIfam" id="TIGR01382">
    <property type="entry name" value="PfpI"/>
    <property type="match status" value="1"/>
</dbReference>
<keyword evidence="3" id="KW-0645">Protease</keyword>
<proteinExistence type="inferred from homology"/>
<dbReference type="OrthoDB" id="9792284at2"/>
<gene>
    <name evidence="3" type="ORF">DJ010_09330</name>
</gene>
<evidence type="ECO:0000313" key="3">
    <source>
        <dbReference type="EMBL" id="PWN03433.1"/>
    </source>
</evidence>
<dbReference type="CDD" id="cd03134">
    <property type="entry name" value="GATase1_PfpI_like"/>
    <property type="match status" value="1"/>
</dbReference>
<evidence type="ECO:0000256" key="1">
    <source>
        <dbReference type="ARBA" id="ARBA00008542"/>
    </source>
</evidence>
<reference evidence="3 4" key="1">
    <citation type="submission" date="2018-05" db="EMBL/GenBank/DDBJ databases">
        <title>Nocardioides silvaticus genome.</title>
        <authorList>
            <person name="Li C."/>
            <person name="Wang G."/>
        </authorList>
    </citation>
    <scope>NUCLEOTIDE SEQUENCE [LARGE SCALE GENOMIC DNA]</scope>
    <source>
        <strain evidence="3 4">CCTCC AB 2018079</strain>
    </source>
</reference>
<dbReference type="GO" id="GO:0006508">
    <property type="term" value="P:proteolysis"/>
    <property type="evidence" value="ECO:0007669"/>
    <property type="project" value="UniProtKB-KW"/>
</dbReference>
<dbReference type="InterPro" id="IPR029062">
    <property type="entry name" value="Class_I_gatase-like"/>
</dbReference>
<comment type="similarity">
    <text evidence="1">Belongs to the peptidase C56 family.</text>
</comment>
<dbReference type="InterPro" id="IPR002818">
    <property type="entry name" value="DJ-1/PfpI"/>
</dbReference>
<dbReference type="InterPro" id="IPR006286">
    <property type="entry name" value="C56_PfpI-like"/>
</dbReference>
<accession>A0A316TFX4</accession>
<sequence length="188" mass="20101">MKSIAFLVATEGTERVELTEPWDAVKDAGHRPVLLSTESGQVQTFDHLDKADTFDVDAVVADASLDEYDALVLPGGVANPDQLRTDEKAVGFVRDFLASGKPVAAICHAPWTLIEADVVRDRTLTSWPSLRTDLTNAGANWVDERVVADGNLVTSRKPDDLPAFIGALLEAVDHGPDNAGAAQDAVRA</sequence>
<dbReference type="Proteomes" id="UP000245507">
    <property type="component" value="Unassembled WGS sequence"/>
</dbReference>
<dbReference type="PANTHER" id="PTHR42733:SF12">
    <property type="entry name" value="PROTEINASE"/>
    <property type="match status" value="1"/>
</dbReference>